<evidence type="ECO:0000256" key="2">
    <source>
        <dbReference type="SAM" id="SignalP"/>
    </source>
</evidence>
<dbReference type="EMBL" id="BAAAPZ010000019">
    <property type="protein sequence ID" value="GAA2106649.1"/>
    <property type="molecule type" value="Genomic_DNA"/>
</dbReference>
<name>A0ABP5IUA7_9MICO</name>
<evidence type="ECO:0000256" key="1">
    <source>
        <dbReference type="SAM" id="MobiDB-lite"/>
    </source>
</evidence>
<keyword evidence="2" id="KW-0732">Signal</keyword>
<comment type="caution">
    <text evidence="3">The sequence shown here is derived from an EMBL/GenBank/DDBJ whole genome shotgun (WGS) entry which is preliminary data.</text>
</comment>
<sequence length="185" mass="18660">MGMIARTSRTVIVTRAAASAAVASVLLLTGCESAGSGQDAGADGTESAAAEQTAGSTEAAATEEPTEPAAMTTSGALVDDFPAAVKPLEDAEIVYSSVEPGEEGEAVKLNLTMRTEMSESDVLKFYAKTLEEAGFEPTADASSADGITKQTYHADEASQLLAVTINADPNTDGALLVSVGGTALP</sequence>
<feature type="region of interest" description="Disordered" evidence="1">
    <location>
        <begin position="34"/>
        <end position="70"/>
    </location>
</feature>
<dbReference type="PROSITE" id="PS51257">
    <property type="entry name" value="PROKAR_LIPOPROTEIN"/>
    <property type="match status" value="1"/>
</dbReference>
<gene>
    <name evidence="3" type="ORF">GCM10009823_32930</name>
</gene>
<protein>
    <recommendedName>
        <fullName evidence="5">Lipoprotein</fullName>
    </recommendedName>
</protein>
<organism evidence="3 4">
    <name type="scientific">Brevibacterium salitolerans</name>
    <dbReference type="NCBI Taxonomy" id="1403566"/>
    <lineage>
        <taxon>Bacteria</taxon>
        <taxon>Bacillati</taxon>
        <taxon>Actinomycetota</taxon>
        <taxon>Actinomycetes</taxon>
        <taxon>Micrococcales</taxon>
        <taxon>Brevibacteriaceae</taxon>
        <taxon>Brevibacterium</taxon>
    </lineage>
</organism>
<dbReference type="Proteomes" id="UP001500984">
    <property type="component" value="Unassembled WGS sequence"/>
</dbReference>
<accession>A0ABP5IUA7</accession>
<feature type="signal peptide" evidence="2">
    <location>
        <begin position="1"/>
        <end position="34"/>
    </location>
</feature>
<feature type="chain" id="PRO_5047515572" description="Lipoprotein" evidence="2">
    <location>
        <begin position="35"/>
        <end position="185"/>
    </location>
</feature>
<reference evidence="4" key="1">
    <citation type="journal article" date="2019" name="Int. J. Syst. Evol. Microbiol.">
        <title>The Global Catalogue of Microorganisms (GCM) 10K type strain sequencing project: providing services to taxonomists for standard genome sequencing and annotation.</title>
        <authorList>
            <consortium name="The Broad Institute Genomics Platform"/>
            <consortium name="The Broad Institute Genome Sequencing Center for Infectious Disease"/>
            <person name="Wu L."/>
            <person name="Ma J."/>
        </authorList>
    </citation>
    <scope>NUCLEOTIDE SEQUENCE [LARGE SCALE GENOMIC DNA]</scope>
    <source>
        <strain evidence="4">JCM 15900</strain>
    </source>
</reference>
<evidence type="ECO:0008006" key="5">
    <source>
        <dbReference type="Google" id="ProtNLM"/>
    </source>
</evidence>
<proteinExistence type="predicted"/>
<evidence type="ECO:0000313" key="4">
    <source>
        <dbReference type="Proteomes" id="UP001500984"/>
    </source>
</evidence>
<evidence type="ECO:0000313" key="3">
    <source>
        <dbReference type="EMBL" id="GAA2106649.1"/>
    </source>
</evidence>
<keyword evidence="4" id="KW-1185">Reference proteome</keyword>